<evidence type="ECO:0000313" key="1">
    <source>
        <dbReference type="EMBL" id="QEL14728.1"/>
    </source>
</evidence>
<keyword evidence="2" id="KW-1185">Reference proteome</keyword>
<accession>A0A5C1ACG1</accession>
<dbReference type="EMBL" id="CP042425">
    <property type="protein sequence ID" value="QEL14728.1"/>
    <property type="molecule type" value="Genomic_DNA"/>
</dbReference>
<dbReference type="OrthoDB" id="284158at2"/>
<dbReference type="AlphaFoldDB" id="A0A5C1ACG1"/>
<protein>
    <submittedName>
        <fullName evidence="1">Uncharacterized protein</fullName>
    </submittedName>
</protein>
<reference evidence="2" key="1">
    <citation type="submission" date="2019-08" db="EMBL/GenBank/DDBJ databases">
        <title>Limnoglobus roseus gen. nov., sp. nov., a novel freshwater planctomycete with a giant genome from the family Gemmataceae.</title>
        <authorList>
            <person name="Kulichevskaya I.S."/>
            <person name="Naumoff D.G."/>
            <person name="Miroshnikov K."/>
            <person name="Ivanova A."/>
            <person name="Philippov D.A."/>
            <person name="Hakobyan A."/>
            <person name="Rijpstra I.C."/>
            <person name="Sinninghe Damste J.S."/>
            <person name="Liesack W."/>
            <person name="Dedysh S.N."/>
        </authorList>
    </citation>
    <scope>NUCLEOTIDE SEQUENCE [LARGE SCALE GENOMIC DNA]</scope>
    <source>
        <strain evidence="2">PX52</strain>
    </source>
</reference>
<dbReference type="Proteomes" id="UP000324974">
    <property type="component" value="Chromosome"/>
</dbReference>
<organism evidence="1 2">
    <name type="scientific">Limnoglobus roseus</name>
    <dbReference type="NCBI Taxonomy" id="2598579"/>
    <lineage>
        <taxon>Bacteria</taxon>
        <taxon>Pseudomonadati</taxon>
        <taxon>Planctomycetota</taxon>
        <taxon>Planctomycetia</taxon>
        <taxon>Gemmatales</taxon>
        <taxon>Gemmataceae</taxon>
        <taxon>Limnoglobus</taxon>
    </lineage>
</organism>
<name>A0A5C1ACG1_9BACT</name>
<proteinExistence type="predicted"/>
<dbReference type="Pfam" id="PF05135">
    <property type="entry name" value="Phage_connect_1"/>
    <property type="match status" value="1"/>
</dbReference>
<sequence length="195" mass="20477">MPIDTRSNVKMMLGITTDDDDDFLDRLMGAADAFIVSHCGRSFTGGAFTEYHPAGGRVLFLANFPISTVTGVKVDPSGAFGAETLLGADAYALLADRGVLTARGGAFGGSGDGPVAVQVVYETATDAVPLPVSRAYAELVGIWYRQAKTAAHLGQLNLISQEEGGMETTYASGANGFRVPATVLQLLELYRVPPM</sequence>
<dbReference type="InterPro" id="IPR021146">
    <property type="entry name" value="Phage_gp6-like_head-tail"/>
</dbReference>
<dbReference type="KEGG" id="lrs:PX52LOC_01622"/>
<dbReference type="Gene3D" id="1.10.3230.30">
    <property type="entry name" value="Phage gp6-like head-tail connector protein"/>
    <property type="match status" value="1"/>
</dbReference>
<dbReference type="RefSeq" id="WP_149109603.1">
    <property type="nucleotide sequence ID" value="NZ_CP042425.1"/>
</dbReference>
<evidence type="ECO:0000313" key="2">
    <source>
        <dbReference type="Proteomes" id="UP000324974"/>
    </source>
</evidence>
<gene>
    <name evidence="1" type="ORF">PX52LOC_01622</name>
</gene>